<dbReference type="AlphaFoldDB" id="A0A1P8UIK3"/>
<dbReference type="HAMAP" id="MF_01062">
    <property type="entry name" value="PSRP"/>
    <property type="match status" value="1"/>
</dbReference>
<reference evidence="6 7" key="1">
    <citation type="submission" date="2017-01" db="EMBL/GenBank/DDBJ databases">
        <title>Draft sequence of Acidihalobacter ferrooxidans strain DSM 14175 (strain V8).</title>
        <authorList>
            <person name="Khaleque H.N."/>
            <person name="Ramsay J.P."/>
            <person name="Murphy R.J.T."/>
            <person name="Kaksonen A.H."/>
            <person name="Boxall N.J."/>
            <person name="Watkin E.L.J."/>
        </authorList>
    </citation>
    <scope>NUCLEOTIDE SEQUENCE [LARGE SCALE GENOMIC DNA]</scope>
    <source>
        <strain evidence="6 7">V8</strain>
    </source>
</reference>
<evidence type="ECO:0000256" key="3">
    <source>
        <dbReference type="ARBA" id="ARBA00022741"/>
    </source>
</evidence>
<dbReference type="KEGG" id="afy:BW247_11640"/>
<dbReference type="STRING" id="1765967.BW247_11640"/>
<keyword evidence="2 5" id="KW-0808">Transferase</keyword>
<dbReference type="RefSeq" id="WP_076837297.1">
    <property type="nucleotide sequence ID" value="NZ_CP019434.1"/>
</dbReference>
<evidence type="ECO:0000256" key="4">
    <source>
        <dbReference type="ARBA" id="ARBA00022777"/>
    </source>
</evidence>
<keyword evidence="3 5" id="KW-0547">Nucleotide-binding</keyword>
<comment type="catalytic activity">
    <reaction evidence="5">
        <text>[pyruvate, water dikinase] + ADP = [pyruvate, water dikinase]-phosphate + AMP + H(+)</text>
        <dbReference type="Rhea" id="RHEA:46020"/>
        <dbReference type="Rhea" id="RHEA-COMP:11425"/>
        <dbReference type="Rhea" id="RHEA-COMP:11426"/>
        <dbReference type="ChEBI" id="CHEBI:15378"/>
        <dbReference type="ChEBI" id="CHEBI:43176"/>
        <dbReference type="ChEBI" id="CHEBI:68546"/>
        <dbReference type="ChEBI" id="CHEBI:456215"/>
        <dbReference type="ChEBI" id="CHEBI:456216"/>
        <dbReference type="EC" id="2.7.11.33"/>
    </reaction>
</comment>
<dbReference type="OrthoDB" id="9782201at2"/>
<keyword evidence="1 5" id="KW-0723">Serine/threonine-protein kinase</keyword>
<organism evidence="6 7">
    <name type="scientific">Acidihalobacter ferrooxydans</name>
    <dbReference type="NCBI Taxonomy" id="1765967"/>
    <lineage>
        <taxon>Bacteria</taxon>
        <taxon>Pseudomonadati</taxon>
        <taxon>Pseudomonadota</taxon>
        <taxon>Gammaproteobacteria</taxon>
        <taxon>Chromatiales</taxon>
        <taxon>Ectothiorhodospiraceae</taxon>
        <taxon>Acidihalobacter</taxon>
    </lineage>
</organism>
<gene>
    <name evidence="6" type="ORF">BW247_11640</name>
</gene>
<dbReference type="Pfam" id="PF03618">
    <property type="entry name" value="Kinase-PPPase"/>
    <property type="match status" value="1"/>
</dbReference>
<dbReference type="InterPro" id="IPR026530">
    <property type="entry name" value="PSRP"/>
</dbReference>
<dbReference type="EC" id="2.7.11.33" evidence="5"/>
<dbReference type="GO" id="GO:0016776">
    <property type="term" value="F:phosphotransferase activity, phosphate group as acceptor"/>
    <property type="evidence" value="ECO:0007669"/>
    <property type="project" value="UniProtKB-UniRule"/>
</dbReference>
<dbReference type="EMBL" id="CP019434">
    <property type="protein sequence ID" value="APZ43660.1"/>
    <property type="molecule type" value="Genomic_DNA"/>
</dbReference>
<name>A0A1P8UIK3_9GAMM</name>
<accession>A0A1P8UIK3</accession>
<dbReference type="NCBIfam" id="NF003742">
    <property type="entry name" value="PRK05339.1"/>
    <property type="match status" value="1"/>
</dbReference>
<protein>
    <recommendedName>
        <fullName evidence="5">Putative phosphoenolpyruvate synthase regulatory protein</fullName>
        <shortName evidence="5">PEP synthase regulatory protein</shortName>
        <shortName evidence="5">PSRP</shortName>
        <ecNumber evidence="5">2.7.11.33</ecNumber>
        <ecNumber evidence="5">2.7.4.28</ecNumber>
    </recommendedName>
    <alternativeName>
        <fullName evidence="5">Pyruvate, water dikinase regulatory protein</fullName>
    </alternativeName>
</protein>
<evidence type="ECO:0000313" key="6">
    <source>
        <dbReference type="EMBL" id="APZ43660.1"/>
    </source>
</evidence>
<dbReference type="GO" id="GO:0004674">
    <property type="term" value="F:protein serine/threonine kinase activity"/>
    <property type="evidence" value="ECO:0007669"/>
    <property type="project" value="UniProtKB-UniRule"/>
</dbReference>
<keyword evidence="4 5" id="KW-0418">Kinase</keyword>
<comment type="similarity">
    <text evidence="5">Belongs to the pyruvate, phosphate/water dikinase regulatory protein family. PSRP subfamily.</text>
</comment>
<dbReference type="GO" id="GO:0043531">
    <property type="term" value="F:ADP binding"/>
    <property type="evidence" value="ECO:0007669"/>
    <property type="project" value="UniProtKB-UniRule"/>
</dbReference>
<evidence type="ECO:0000313" key="7">
    <source>
        <dbReference type="Proteomes" id="UP000243807"/>
    </source>
</evidence>
<dbReference type="Proteomes" id="UP000243807">
    <property type="component" value="Chromosome"/>
</dbReference>
<proteinExistence type="inferred from homology"/>
<comment type="catalytic activity">
    <reaction evidence="5">
        <text>[pyruvate, water dikinase]-phosphate + phosphate + H(+) = [pyruvate, water dikinase] + diphosphate</text>
        <dbReference type="Rhea" id="RHEA:48580"/>
        <dbReference type="Rhea" id="RHEA-COMP:11425"/>
        <dbReference type="Rhea" id="RHEA-COMP:11426"/>
        <dbReference type="ChEBI" id="CHEBI:15378"/>
        <dbReference type="ChEBI" id="CHEBI:33019"/>
        <dbReference type="ChEBI" id="CHEBI:43176"/>
        <dbReference type="ChEBI" id="CHEBI:43474"/>
        <dbReference type="ChEBI" id="CHEBI:68546"/>
        <dbReference type="EC" id="2.7.4.28"/>
    </reaction>
</comment>
<dbReference type="PANTHER" id="PTHR31756">
    <property type="entry name" value="PYRUVATE, PHOSPHATE DIKINASE REGULATORY PROTEIN 1, CHLOROPLASTIC"/>
    <property type="match status" value="1"/>
</dbReference>
<dbReference type="GO" id="GO:0005524">
    <property type="term" value="F:ATP binding"/>
    <property type="evidence" value="ECO:0007669"/>
    <property type="project" value="InterPro"/>
</dbReference>
<dbReference type="EC" id="2.7.4.28" evidence="5"/>
<evidence type="ECO:0000256" key="1">
    <source>
        <dbReference type="ARBA" id="ARBA00022527"/>
    </source>
</evidence>
<dbReference type="InterPro" id="IPR005177">
    <property type="entry name" value="Kinase-pyrophosphorylase"/>
</dbReference>
<feature type="binding site" evidence="5">
    <location>
        <begin position="154"/>
        <end position="161"/>
    </location>
    <ligand>
        <name>ADP</name>
        <dbReference type="ChEBI" id="CHEBI:456216"/>
    </ligand>
</feature>
<keyword evidence="7" id="KW-1185">Reference proteome</keyword>
<dbReference type="PANTHER" id="PTHR31756:SF3">
    <property type="entry name" value="PYRUVATE, PHOSPHATE DIKINASE REGULATORY PROTEIN 1, CHLOROPLASTIC"/>
    <property type="match status" value="1"/>
</dbReference>
<evidence type="ECO:0000256" key="2">
    <source>
        <dbReference type="ARBA" id="ARBA00022679"/>
    </source>
</evidence>
<sequence>MQQTRGVFFLSDRTGITAETLGNMLLTQFDGVQFERFTLPFINSRQKAAEAVTRINAYARMAGRAKPLVFSTAVDDDVRVLLQAVDGVFIDFFDAFIARLEKTLGTRASHSIGLAHGINPGTYYRRIEAVNYALAHDDGVSMRNYGNADVILLAPSRCGKTPTCLYLGLQYGIYAANVPLTEEIFESGRLPPEVLAQKSKLYGLTTEAERLSEIRSERLPNSRYASVEQCRQEIYETDCIFRSLGIKALNTARMSVEEIATVILQDMGLKSLAR</sequence>
<evidence type="ECO:0000256" key="5">
    <source>
        <dbReference type="HAMAP-Rule" id="MF_01062"/>
    </source>
</evidence>
<comment type="function">
    <text evidence="5">Bifunctional serine/threonine kinase and phosphorylase involved in the regulation of the phosphoenolpyruvate synthase (PEPS) by catalyzing its phosphorylation/dephosphorylation.</text>
</comment>
<keyword evidence="6" id="KW-0670">Pyruvate</keyword>